<organism evidence="3 4">
    <name type="scientific">Micromonospora globbae</name>
    <dbReference type="NCBI Taxonomy" id="1894969"/>
    <lineage>
        <taxon>Bacteria</taxon>
        <taxon>Bacillati</taxon>
        <taxon>Actinomycetota</taxon>
        <taxon>Actinomycetes</taxon>
        <taxon>Micromonosporales</taxon>
        <taxon>Micromonosporaceae</taxon>
        <taxon>Micromonospora</taxon>
    </lineage>
</organism>
<gene>
    <name evidence="3" type="ORF">OG994_12545</name>
</gene>
<feature type="transmembrane region" description="Helical" evidence="2">
    <location>
        <begin position="31"/>
        <end position="56"/>
    </location>
</feature>
<feature type="transmembrane region" description="Helical" evidence="2">
    <location>
        <begin position="108"/>
        <end position="128"/>
    </location>
</feature>
<reference evidence="3" key="1">
    <citation type="submission" date="2022-10" db="EMBL/GenBank/DDBJ databases">
        <title>The complete genomes of actinobacterial strains from the NBC collection.</title>
        <authorList>
            <person name="Joergensen T.S."/>
            <person name="Alvarez Arevalo M."/>
            <person name="Sterndorff E.B."/>
            <person name="Faurdal D."/>
            <person name="Vuksanovic O."/>
            <person name="Mourched A.-S."/>
            <person name="Charusanti P."/>
            <person name="Shaw S."/>
            <person name="Blin K."/>
            <person name="Weber T."/>
        </authorList>
    </citation>
    <scope>NUCLEOTIDE SEQUENCE</scope>
    <source>
        <strain evidence="3">NBC_00256</strain>
    </source>
</reference>
<keyword evidence="4" id="KW-1185">Reference proteome</keyword>
<feature type="region of interest" description="Disordered" evidence="1">
    <location>
        <begin position="1"/>
        <end position="24"/>
    </location>
</feature>
<evidence type="ECO:0008006" key="5">
    <source>
        <dbReference type="Google" id="ProtNLM"/>
    </source>
</evidence>
<accession>A0ABZ1SD02</accession>
<feature type="transmembrane region" description="Helical" evidence="2">
    <location>
        <begin position="76"/>
        <end position="96"/>
    </location>
</feature>
<keyword evidence="2" id="KW-0472">Membrane</keyword>
<evidence type="ECO:0000256" key="2">
    <source>
        <dbReference type="SAM" id="Phobius"/>
    </source>
</evidence>
<proteinExistence type="predicted"/>
<protein>
    <recommendedName>
        <fullName evidence="5">Transmembrane protein</fullName>
    </recommendedName>
</protein>
<keyword evidence="2" id="KW-0812">Transmembrane</keyword>
<evidence type="ECO:0000256" key="1">
    <source>
        <dbReference type="SAM" id="MobiDB-lite"/>
    </source>
</evidence>
<dbReference type="RefSeq" id="WP_328853352.1">
    <property type="nucleotide sequence ID" value="NZ_CP108084.1"/>
</dbReference>
<evidence type="ECO:0000313" key="4">
    <source>
        <dbReference type="Proteomes" id="UP001432190"/>
    </source>
</evidence>
<sequence length="131" mass="13616">MTVINRRSTGGAASHERGSTPQRRTNIGTSLALALLGIPLLPIMCLSGIALLAAMAPSEPCAPPFVQDRSDCGPEPLAVLPTALLAGAYAAVAAVIAFRASLPPWMRILALSVAPVAAAPLLWALFVYRPY</sequence>
<keyword evidence="2" id="KW-1133">Transmembrane helix</keyword>
<dbReference type="Proteomes" id="UP001432190">
    <property type="component" value="Chromosome"/>
</dbReference>
<dbReference type="EMBL" id="CP108084">
    <property type="protein sequence ID" value="WUP52291.1"/>
    <property type="molecule type" value="Genomic_DNA"/>
</dbReference>
<evidence type="ECO:0000313" key="3">
    <source>
        <dbReference type="EMBL" id="WUP52291.1"/>
    </source>
</evidence>
<name>A0ABZ1SD02_9ACTN</name>